<accession>A0A5C5UVV5</accession>
<evidence type="ECO:0008006" key="3">
    <source>
        <dbReference type="Google" id="ProtNLM"/>
    </source>
</evidence>
<gene>
    <name evidence="1" type="ORF">KOR34_48560</name>
</gene>
<dbReference type="Pfam" id="PF10936">
    <property type="entry name" value="DUF2617"/>
    <property type="match status" value="1"/>
</dbReference>
<keyword evidence="2" id="KW-1185">Reference proteome</keyword>
<name>A0A5C5UVV5_9BACT</name>
<sequence length="192" mass="21567">MLAEEDGHVLSTRPKIAELVFQLYGRTLHPELFHAYKRRTIVRGDAEHGGYEATVAITSAGHAIEWRHDGLILTEVATSAQDLLPERRRLMSHSLRGQQNDQVECRGGVTYKVDFSLDSVDAKTFYTFQDEIKLAGAKEGMLHQFDSSGRFGLGALSYVNVQSRDRSMLVQALHTFPDDYAIVKTQSVFKLP</sequence>
<reference evidence="1 2" key="1">
    <citation type="submission" date="2019-02" db="EMBL/GenBank/DDBJ databases">
        <title>Deep-cultivation of Planctomycetes and their phenomic and genomic characterization uncovers novel biology.</title>
        <authorList>
            <person name="Wiegand S."/>
            <person name="Jogler M."/>
            <person name="Boedeker C."/>
            <person name="Pinto D."/>
            <person name="Vollmers J."/>
            <person name="Rivas-Marin E."/>
            <person name="Kohn T."/>
            <person name="Peeters S.H."/>
            <person name="Heuer A."/>
            <person name="Rast P."/>
            <person name="Oberbeckmann S."/>
            <person name="Bunk B."/>
            <person name="Jeske O."/>
            <person name="Meyerdierks A."/>
            <person name="Storesund J.E."/>
            <person name="Kallscheuer N."/>
            <person name="Luecker S."/>
            <person name="Lage O.M."/>
            <person name="Pohl T."/>
            <person name="Merkel B.J."/>
            <person name="Hornburger P."/>
            <person name="Mueller R.-W."/>
            <person name="Bruemmer F."/>
            <person name="Labrenz M."/>
            <person name="Spormann A.M."/>
            <person name="Op Den Camp H."/>
            <person name="Overmann J."/>
            <person name="Amann R."/>
            <person name="Jetten M.S.M."/>
            <person name="Mascher T."/>
            <person name="Medema M.H."/>
            <person name="Devos D.P."/>
            <person name="Kaster A.-K."/>
            <person name="Ovreas L."/>
            <person name="Rohde M."/>
            <person name="Galperin M.Y."/>
            <person name="Jogler C."/>
        </authorList>
    </citation>
    <scope>NUCLEOTIDE SEQUENCE [LARGE SCALE GENOMIC DNA]</scope>
    <source>
        <strain evidence="1 2">KOR34</strain>
    </source>
</reference>
<dbReference type="InterPro" id="IPR024486">
    <property type="entry name" value="DUF2617"/>
</dbReference>
<dbReference type="AlphaFoldDB" id="A0A5C5UVV5"/>
<evidence type="ECO:0000313" key="1">
    <source>
        <dbReference type="EMBL" id="TWT30298.1"/>
    </source>
</evidence>
<protein>
    <recommendedName>
        <fullName evidence="3">DUF2617 domain-containing protein</fullName>
    </recommendedName>
</protein>
<proteinExistence type="predicted"/>
<dbReference type="EMBL" id="SIHJ01000005">
    <property type="protein sequence ID" value="TWT30298.1"/>
    <property type="molecule type" value="Genomic_DNA"/>
</dbReference>
<comment type="caution">
    <text evidence="1">The sequence shown here is derived from an EMBL/GenBank/DDBJ whole genome shotgun (WGS) entry which is preliminary data.</text>
</comment>
<organism evidence="1 2">
    <name type="scientific">Posidoniimonas corsicana</name>
    <dbReference type="NCBI Taxonomy" id="1938618"/>
    <lineage>
        <taxon>Bacteria</taxon>
        <taxon>Pseudomonadati</taxon>
        <taxon>Planctomycetota</taxon>
        <taxon>Planctomycetia</taxon>
        <taxon>Pirellulales</taxon>
        <taxon>Lacipirellulaceae</taxon>
        <taxon>Posidoniimonas</taxon>
    </lineage>
</organism>
<evidence type="ECO:0000313" key="2">
    <source>
        <dbReference type="Proteomes" id="UP000316714"/>
    </source>
</evidence>
<dbReference type="Proteomes" id="UP000316714">
    <property type="component" value="Unassembled WGS sequence"/>
</dbReference>